<comment type="caution">
    <text evidence="2">The sequence shown here is derived from an EMBL/GenBank/DDBJ whole genome shotgun (WGS) entry which is preliminary data.</text>
</comment>
<sequence length="177" mass="19628">MILQTPSSLLRPWSLNDRPSLVKHADCPEIAASMRDGFPSPYTLADADRFLAMATSDHPHLFMAVVVDDQAVGGIGIHLLVDIYRRSAEIGYWVSKPYWGRGIISDAVCAILPIAFKNPDIIRIQAGVFSNNPGSMRVLEKNGFVLEAIHKKAITKQGKILDEHLYVLFRDEDSPEG</sequence>
<dbReference type="Pfam" id="PF13302">
    <property type="entry name" value="Acetyltransf_3"/>
    <property type="match status" value="1"/>
</dbReference>
<proteinExistence type="predicted"/>
<evidence type="ECO:0000313" key="2">
    <source>
        <dbReference type="EMBL" id="PWR72335.1"/>
    </source>
</evidence>
<dbReference type="PANTHER" id="PTHR43328">
    <property type="entry name" value="ACETYLTRANSFERASE-RELATED"/>
    <property type="match status" value="1"/>
</dbReference>
<evidence type="ECO:0000313" key="3">
    <source>
        <dbReference type="Proteomes" id="UP000245657"/>
    </source>
</evidence>
<dbReference type="PANTHER" id="PTHR43328:SF1">
    <property type="entry name" value="N-ACETYLTRANSFERASE DOMAIN-CONTAINING PROTEIN"/>
    <property type="match status" value="1"/>
</dbReference>
<gene>
    <name evidence="2" type="ORF">DK846_08950</name>
</gene>
<dbReference type="Proteomes" id="UP000245657">
    <property type="component" value="Unassembled WGS sequence"/>
</dbReference>
<dbReference type="GO" id="GO:0016747">
    <property type="term" value="F:acyltransferase activity, transferring groups other than amino-acyl groups"/>
    <property type="evidence" value="ECO:0007669"/>
    <property type="project" value="InterPro"/>
</dbReference>
<keyword evidence="3" id="KW-1185">Reference proteome</keyword>
<dbReference type="EMBL" id="QGMY01000007">
    <property type="protein sequence ID" value="PWR72335.1"/>
    <property type="molecule type" value="Genomic_DNA"/>
</dbReference>
<dbReference type="OrthoDB" id="120213at2157"/>
<evidence type="ECO:0000259" key="1">
    <source>
        <dbReference type="PROSITE" id="PS51186"/>
    </source>
</evidence>
<dbReference type="PROSITE" id="PS51186">
    <property type="entry name" value="GNAT"/>
    <property type="match status" value="1"/>
</dbReference>
<feature type="domain" description="N-acetyltransferase" evidence="1">
    <location>
        <begin position="17"/>
        <end position="172"/>
    </location>
</feature>
<dbReference type="AlphaFoldDB" id="A0A2V2N196"/>
<dbReference type="InterPro" id="IPR016181">
    <property type="entry name" value="Acyl_CoA_acyltransferase"/>
</dbReference>
<dbReference type="SUPFAM" id="SSF55729">
    <property type="entry name" value="Acyl-CoA N-acyltransferases (Nat)"/>
    <property type="match status" value="1"/>
</dbReference>
<protein>
    <submittedName>
        <fullName evidence="2">GNAT family N-acetyltransferase</fullName>
    </submittedName>
</protein>
<dbReference type="InterPro" id="IPR000182">
    <property type="entry name" value="GNAT_dom"/>
</dbReference>
<accession>A0A2V2N196</accession>
<name>A0A2V2N196_9EURY</name>
<reference evidence="2 3" key="1">
    <citation type="submission" date="2018-05" db="EMBL/GenBank/DDBJ databases">
        <title>Draft genome of Methanospirillum lacunae Ki8-1.</title>
        <authorList>
            <person name="Dueholm M.S."/>
            <person name="Nielsen P.H."/>
            <person name="Bakmann L.F."/>
            <person name="Otzen D.E."/>
        </authorList>
    </citation>
    <scope>NUCLEOTIDE SEQUENCE [LARGE SCALE GENOMIC DNA]</scope>
    <source>
        <strain evidence="2 3">Ki8-1</strain>
    </source>
</reference>
<organism evidence="2 3">
    <name type="scientific">Methanospirillum lacunae</name>
    <dbReference type="NCBI Taxonomy" id="668570"/>
    <lineage>
        <taxon>Archaea</taxon>
        <taxon>Methanobacteriati</taxon>
        <taxon>Methanobacteriota</taxon>
        <taxon>Stenosarchaea group</taxon>
        <taxon>Methanomicrobia</taxon>
        <taxon>Methanomicrobiales</taxon>
        <taxon>Methanospirillaceae</taxon>
        <taxon>Methanospirillum</taxon>
    </lineage>
</organism>
<keyword evidence="2" id="KW-0808">Transferase</keyword>
<dbReference type="Gene3D" id="3.40.630.30">
    <property type="match status" value="1"/>
</dbReference>